<proteinExistence type="predicted"/>
<evidence type="ECO:0000313" key="2">
    <source>
        <dbReference type="Proteomes" id="UP001589774"/>
    </source>
</evidence>
<sequence length="64" mass="7130">MGFYQSDDQADTVYLNTEPSWKPFFHVLSGAGRLVLKDVVMMAAGLVVASDSAKRLNFINQNKH</sequence>
<comment type="caution">
    <text evidence="1">The sequence shown here is derived from an EMBL/GenBank/DDBJ whole genome shotgun (WGS) entry which is preliminary data.</text>
</comment>
<gene>
    <name evidence="1" type="ORF">ACFFI0_20760</name>
</gene>
<dbReference type="InterPro" id="IPR007339">
    <property type="entry name" value="RclC-like"/>
</dbReference>
<dbReference type="Pfam" id="PF04224">
    <property type="entry name" value="DUF417"/>
    <property type="match status" value="1"/>
</dbReference>
<dbReference type="Proteomes" id="UP001589774">
    <property type="component" value="Unassembled WGS sequence"/>
</dbReference>
<dbReference type="EMBL" id="JBHLWO010000002">
    <property type="protein sequence ID" value="MFC0320769.1"/>
    <property type="molecule type" value="Genomic_DNA"/>
</dbReference>
<protein>
    <submittedName>
        <fullName evidence="1">DUF417 family protein</fullName>
    </submittedName>
</protein>
<accession>A0ABV6HPD9</accession>
<keyword evidence="2" id="KW-1185">Reference proteome</keyword>
<name>A0ABV6HPD9_9SPHI</name>
<evidence type="ECO:0000313" key="1">
    <source>
        <dbReference type="EMBL" id="MFC0320769.1"/>
    </source>
</evidence>
<dbReference type="RefSeq" id="WP_130856616.1">
    <property type="nucleotide sequence ID" value="NZ_JBHLWO010000002.1"/>
</dbReference>
<reference evidence="1 2" key="1">
    <citation type="submission" date="2024-09" db="EMBL/GenBank/DDBJ databases">
        <authorList>
            <person name="Sun Q."/>
            <person name="Mori K."/>
        </authorList>
    </citation>
    <scope>NUCLEOTIDE SEQUENCE [LARGE SCALE GENOMIC DNA]</scope>
    <source>
        <strain evidence="1 2">CCM 7765</strain>
    </source>
</reference>
<organism evidence="1 2">
    <name type="scientific">Olivibacter oleidegradans</name>
    <dbReference type="NCBI Taxonomy" id="760123"/>
    <lineage>
        <taxon>Bacteria</taxon>
        <taxon>Pseudomonadati</taxon>
        <taxon>Bacteroidota</taxon>
        <taxon>Sphingobacteriia</taxon>
        <taxon>Sphingobacteriales</taxon>
        <taxon>Sphingobacteriaceae</taxon>
        <taxon>Olivibacter</taxon>
    </lineage>
</organism>